<dbReference type="PROSITE" id="PS50850">
    <property type="entry name" value="MFS"/>
    <property type="match status" value="1"/>
</dbReference>
<keyword evidence="5 7" id="KW-0472">Membrane</keyword>
<feature type="transmembrane region" description="Helical" evidence="7">
    <location>
        <begin position="105"/>
        <end position="126"/>
    </location>
</feature>
<keyword evidence="2" id="KW-1003">Cell membrane</keyword>
<dbReference type="Pfam" id="PF07690">
    <property type="entry name" value="MFS_1"/>
    <property type="match status" value="1"/>
</dbReference>
<feature type="transmembrane region" description="Helical" evidence="7">
    <location>
        <begin position="146"/>
        <end position="167"/>
    </location>
</feature>
<dbReference type="InterPro" id="IPR020846">
    <property type="entry name" value="MFS_dom"/>
</dbReference>
<reference evidence="10" key="1">
    <citation type="journal article" date="2019" name="Int. J. Syst. Evol. Microbiol.">
        <title>The Global Catalogue of Microorganisms (GCM) 10K type strain sequencing project: providing services to taxonomists for standard genome sequencing and annotation.</title>
        <authorList>
            <consortium name="The Broad Institute Genomics Platform"/>
            <consortium name="The Broad Institute Genome Sequencing Center for Infectious Disease"/>
            <person name="Wu L."/>
            <person name="Ma J."/>
        </authorList>
    </citation>
    <scope>NUCLEOTIDE SEQUENCE [LARGE SCALE GENOMIC DNA]</scope>
    <source>
        <strain evidence="10">CGMCC 4.1437</strain>
    </source>
</reference>
<dbReference type="Gene3D" id="1.20.1250.20">
    <property type="entry name" value="MFS general substrate transporter like domains"/>
    <property type="match status" value="1"/>
</dbReference>
<dbReference type="Proteomes" id="UP001595975">
    <property type="component" value="Unassembled WGS sequence"/>
</dbReference>
<feature type="transmembrane region" description="Helical" evidence="7">
    <location>
        <begin position="21"/>
        <end position="42"/>
    </location>
</feature>
<feature type="transmembrane region" description="Helical" evidence="7">
    <location>
        <begin position="54"/>
        <end position="71"/>
    </location>
</feature>
<organism evidence="9 10">
    <name type="scientific">Kitasatospora misakiensis</name>
    <dbReference type="NCBI Taxonomy" id="67330"/>
    <lineage>
        <taxon>Bacteria</taxon>
        <taxon>Bacillati</taxon>
        <taxon>Actinomycetota</taxon>
        <taxon>Actinomycetes</taxon>
        <taxon>Kitasatosporales</taxon>
        <taxon>Streptomycetaceae</taxon>
        <taxon>Kitasatospora</taxon>
    </lineage>
</organism>
<dbReference type="SUPFAM" id="SSF103473">
    <property type="entry name" value="MFS general substrate transporter"/>
    <property type="match status" value="1"/>
</dbReference>
<dbReference type="PANTHER" id="PTHR23513:SF6">
    <property type="entry name" value="MAJOR FACILITATOR SUPERFAMILY ASSOCIATED DOMAIN-CONTAINING PROTEIN"/>
    <property type="match status" value="1"/>
</dbReference>
<evidence type="ECO:0000256" key="7">
    <source>
        <dbReference type="SAM" id="Phobius"/>
    </source>
</evidence>
<feature type="compositionally biased region" description="Acidic residues" evidence="6">
    <location>
        <begin position="448"/>
        <end position="457"/>
    </location>
</feature>
<evidence type="ECO:0000256" key="3">
    <source>
        <dbReference type="ARBA" id="ARBA00022692"/>
    </source>
</evidence>
<dbReference type="InterPro" id="IPR011701">
    <property type="entry name" value="MFS"/>
</dbReference>
<feature type="transmembrane region" description="Helical" evidence="7">
    <location>
        <begin position="78"/>
        <end position="99"/>
    </location>
</feature>
<feature type="compositionally biased region" description="Basic and acidic residues" evidence="6">
    <location>
        <begin position="432"/>
        <end position="447"/>
    </location>
</feature>
<keyword evidence="4 7" id="KW-1133">Transmembrane helix</keyword>
<dbReference type="RefSeq" id="WP_380225601.1">
    <property type="nucleotide sequence ID" value="NZ_JBHSOF010000013.1"/>
</dbReference>
<evidence type="ECO:0000256" key="2">
    <source>
        <dbReference type="ARBA" id="ARBA00022475"/>
    </source>
</evidence>
<gene>
    <name evidence="9" type="ORF">ACFP3U_13005</name>
</gene>
<feature type="transmembrane region" description="Helical" evidence="7">
    <location>
        <begin position="290"/>
        <end position="308"/>
    </location>
</feature>
<evidence type="ECO:0000313" key="9">
    <source>
        <dbReference type="EMBL" id="MFC5663899.1"/>
    </source>
</evidence>
<proteinExistence type="predicted"/>
<feature type="transmembrane region" description="Helical" evidence="7">
    <location>
        <begin position="314"/>
        <end position="338"/>
    </location>
</feature>
<feature type="transmembrane region" description="Helical" evidence="7">
    <location>
        <begin position="226"/>
        <end position="249"/>
    </location>
</feature>
<dbReference type="CDD" id="cd06173">
    <property type="entry name" value="MFS_MefA_like"/>
    <property type="match status" value="1"/>
</dbReference>
<feature type="region of interest" description="Disordered" evidence="6">
    <location>
        <begin position="415"/>
        <end position="457"/>
    </location>
</feature>
<dbReference type="EMBL" id="JBHSOF010000013">
    <property type="protein sequence ID" value="MFC5663899.1"/>
    <property type="molecule type" value="Genomic_DNA"/>
</dbReference>
<evidence type="ECO:0000313" key="10">
    <source>
        <dbReference type="Proteomes" id="UP001595975"/>
    </source>
</evidence>
<protein>
    <submittedName>
        <fullName evidence="9">MFS transporter</fullName>
    </submittedName>
</protein>
<dbReference type="InterPro" id="IPR036259">
    <property type="entry name" value="MFS_trans_sf"/>
</dbReference>
<comment type="caution">
    <text evidence="9">The sequence shown here is derived from an EMBL/GenBank/DDBJ whole genome shotgun (WGS) entry which is preliminary data.</text>
</comment>
<evidence type="ECO:0000256" key="5">
    <source>
        <dbReference type="ARBA" id="ARBA00023136"/>
    </source>
</evidence>
<accession>A0ABW0X416</accession>
<evidence type="ECO:0000256" key="1">
    <source>
        <dbReference type="ARBA" id="ARBA00004651"/>
    </source>
</evidence>
<evidence type="ECO:0000259" key="8">
    <source>
        <dbReference type="PROSITE" id="PS50850"/>
    </source>
</evidence>
<keyword evidence="10" id="KW-1185">Reference proteome</keyword>
<feature type="domain" description="Major facilitator superfamily (MFS) profile" evidence="8">
    <location>
        <begin position="173"/>
        <end position="457"/>
    </location>
</feature>
<name>A0ABW0X416_9ACTN</name>
<comment type="subcellular location">
    <subcellularLocation>
        <location evidence="1">Cell membrane</location>
        <topology evidence="1">Multi-pass membrane protein</topology>
    </subcellularLocation>
</comment>
<sequence length="457" mass="48335">MTERRSLWGHRDFTVFWAGDTVAQFGSQITLLAIPLTAAVTLQVDARAMGVLNALSYLPFLVLTLFAGVWADRSRRRPVMLVSTVCRAIVLAGVPLLYAADLLTIGWLSFAALLAGVFTVLFEVSYQAYLPSLVDREDLLEGNSKLQVSASVAQVAGPALAGWLAGWLSPQDAVLISAIAFAVSATGLGLVRRREEPPERARDRRPVRREIAEGLRFTFGNRVLRACVLEAATYNMFWLVLETVFLLYATRERGMSAGTVGLVLGGGAVGSLVGSLLAKRISERLGVGPTVSLAMVVGCAAPVLVPLAGGPRPLLLALLVLSFFVGGVGTMVANIQVVSLRQTITPNALLGRMNASYRFVSWGVVPVGALLGGWLGGGIGLRPTLFVAAAGLFASALWIVFSPIRAMRELPPAADGPADGVADGVEDGTADEADRAGKADRVDRLGEQDEQNAETVG</sequence>
<feature type="transmembrane region" description="Helical" evidence="7">
    <location>
        <begin position="359"/>
        <end position="377"/>
    </location>
</feature>
<evidence type="ECO:0000256" key="4">
    <source>
        <dbReference type="ARBA" id="ARBA00022989"/>
    </source>
</evidence>
<evidence type="ECO:0000256" key="6">
    <source>
        <dbReference type="SAM" id="MobiDB-lite"/>
    </source>
</evidence>
<feature type="transmembrane region" description="Helical" evidence="7">
    <location>
        <begin position="383"/>
        <end position="401"/>
    </location>
</feature>
<feature type="transmembrane region" description="Helical" evidence="7">
    <location>
        <begin position="255"/>
        <end position="278"/>
    </location>
</feature>
<keyword evidence="3 7" id="KW-0812">Transmembrane</keyword>
<dbReference type="PANTHER" id="PTHR23513">
    <property type="entry name" value="INTEGRAL MEMBRANE EFFLUX PROTEIN-RELATED"/>
    <property type="match status" value="1"/>
</dbReference>
<feature type="transmembrane region" description="Helical" evidence="7">
    <location>
        <begin position="173"/>
        <end position="191"/>
    </location>
</feature>